<dbReference type="AlphaFoldDB" id="A0A839DZF6"/>
<comment type="similarity">
    <text evidence="1">Belongs to the EamA transporter family.</text>
</comment>
<reference evidence="4 5" key="1">
    <citation type="submission" date="2020-07" db="EMBL/GenBank/DDBJ databases">
        <title>Sequencing the genomes of 1000 actinobacteria strains.</title>
        <authorList>
            <person name="Klenk H.-P."/>
        </authorList>
    </citation>
    <scope>NUCLEOTIDE SEQUENCE [LARGE SCALE GENOMIC DNA]</scope>
    <source>
        <strain evidence="4 5">DSM 45975</strain>
    </source>
</reference>
<protein>
    <submittedName>
        <fullName evidence="4">Drug/metabolite transporter (DMT)-like permease</fullName>
    </submittedName>
</protein>
<keyword evidence="2" id="KW-0472">Membrane</keyword>
<evidence type="ECO:0000259" key="3">
    <source>
        <dbReference type="Pfam" id="PF00892"/>
    </source>
</evidence>
<dbReference type="Pfam" id="PF00892">
    <property type="entry name" value="EamA"/>
    <property type="match status" value="1"/>
</dbReference>
<sequence>MTGQSTSLYAAWISTLFGFDAWGYLLRQYDAAVVAPYSLLVPVFGISSAAVVLHERMNLLEIGASALTTIGVAVTTLRRRSSPTPTEPRP</sequence>
<keyword evidence="2" id="KW-1133">Transmembrane helix</keyword>
<name>A0A839DZF6_9PSEU</name>
<evidence type="ECO:0000256" key="1">
    <source>
        <dbReference type="ARBA" id="ARBA00007362"/>
    </source>
</evidence>
<evidence type="ECO:0000313" key="4">
    <source>
        <dbReference type="EMBL" id="MBA8826230.1"/>
    </source>
</evidence>
<feature type="transmembrane region" description="Helical" evidence="2">
    <location>
        <begin position="33"/>
        <end position="53"/>
    </location>
</feature>
<dbReference type="InterPro" id="IPR037185">
    <property type="entry name" value="EmrE-like"/>
</dbReference>
<dbReference type="Proteomes" id="UP000569329">
    <property type="component" value="Unassembled WGS sequence"/>
</dbReference>
<accession>A0A839DZF6</accession>
<dbReference type="GO" id="GO:0016020">
    <property type="term" value="C:membrane"/>
    <property type="evidence" value="ECO:0007669"/>
    <property type="project" value="InterPro"/>
</dbReference>
<dbReference type="InterPro" id="IPR000620">
    <property type="entry name" value="EamA_dom"/>
</dbReference>
<evidence type="ECO:0000256" key="2">
    <source>
        <dbReference type="SAM" id="Phobius"/>
    </source>
</evidence>
<keyword evidence="2" id="KW-0812">Transmembrane</keyword>
<dbReference type="SUPFAM" id="SSF103481">
    <property type="entry name" value="Multidrug resistance efflux transporter EmrE"/>
    <property type="match status" value="1"/>
</dbReference>
<evidence type="ECO:0000313" key="5">
    <source>
        <dbReference type="Proteomes" id="UP000569329"/>
    </source>
</evidence>
<organism evidence="4 5">
    <name type="scientific">Halosaccharopolyspora lacisalsi</name>
    <dbReference type="NCBI Taxonomy" id="1000566"/>
    <lineage>
        <taxon>Bacteria</taxon>
        <taxon>Bacillati</taxon>
        <taxon>Actinomycetota</taxon>
        <taxon>Actinomycetes</taxon>
        <taxon>Pseudonocardiales</taxon>
        <taxon>Pseudonocardiaceae</taxon>
        <taxon>Halosaccharopolyspora</taxon>
    </lineage>
</organism>
<proteinExistence type="inferred from homology"/>
<comment type="caution">
    <text evidence="4">The sequence shown here is derived from an EMBL/GenBank/DDBJ whole genome shotgun (WGS) entry which is preliminary data.</text>
</comment>
<dbReference type="Gene3D" id="1.10.3730.20">
    <property type="match status" value="1"/>
</dbReference>
<feature type="transmembrane region" description="Helical" evidence="2">
    <location>
        <begin position="6"/>
        <end position="26"/>
    </location>
</feature>
<dbReference type="EMBL" id="JACGWZ010000005">
    <property type="protein sequence ID" value="MBA8826230.1"/>
    <property type="molecule type" value="Genomic_DNA"/>
</dbReference>
<gene>
    <name evidence="4" type="ORF">FHX42_003606</name>
</gene>
<feature type="domain" description="EamA" evidence="3">
    <location>
        <begin position="8"/>
        <end position="76"/>
    </location>
</feature>
<keyword evidence="5" id="KW-1185">Reference proteome</keyword>